<name>A0A942T1J4_9BACI</name>
<evidence type="ECO:0000313" key="6">
    <source>
        <dbReference type="Proteomes" id="UP000677265"/>
    </source>
</evidence>
<evidence type="ECO:0000313" key="5">
    <source>
        <dbReference type="EMBL" id="MCH6268445.1"/>
    </source>
</evidence>
<dbReference type="PANTHER" id="PTHR39183:SF1">
    <property type="entry name" value="SPORE COAT PROTEIN F-LIKE PROTEIN YHCQ"/>
    <property type="match status" value="1"/>
</dbReference>
<sequence length="229" mass="26051">MIQNQQGQMHQNMHTGTVPQQLNHGGHEMFDVHEVLNGSIGTLNQYLMLRPHVKDPELLDILDRQYQFIQDEYNITLQCFQSGQDPSKPTQSYKMKQGNDFVYGLTPTQPKKPMQNMTEISDEFISGCMLTACKSGATHKTMAACETTNPVVRRVLADSVPNCIEMAYELSIYQNKNHYYQVPQLAQQDMTQIVNSFAPAQGMPQTQNMNLNMNANMNMGMNNNMNLKH</sequence>
<dbReference type="InterPro" id="IPR012347">
    <property type="entry name" value="Ferritin-like"/>
</dbReference>
<evidence type="ECO:0000313" key="4">
    <source>
        <dbReference type="EMBL" id="MBS4184377.1"/>
    </source>
</evidence>
<dbReference type="PANTHER" id="PTHR39183">
    <property type="entry name" value="SPORE COAT PROTEIN F-LIKE PROTEIN YHCQ"/>
    <property type="match status" value="1"/>
</dbReference>
<dbReference type="EMBL" id="JAGYPE010000004">
    <property type="protein sequence ID" value="MBS4184377.1"/>
    <property type="molecule type" value="Genomic_DNA"/>
</dbReference>
<dbReference type="GO" id="GO:0030435">
    <property type="term" value="P:sporulation resulting in formation of a cellular spore"/>
    <property type="evidence" value="ECO:0007669"/>
    <property type="project" value="UniProtKB-KW"/>
</dbReference>
<keyword evidence="4" id="KW-0167">Capsid protein</keyword>
<protein>
    <submittedName>
        <fullName evidence="4">Spore coat protein</fullName>
    </submittedName>
</protein>
<comment type="caution">
    <text evidence="4">The sequence shown here is derived from an EMBL/GenBank/DDBJ whole genome shotgun (WGS) entry which is preliminary data.</text>
</comment>
<accession>A0A942T1J4</accession>
<evidence type="ECO:0000256" key="1">
    <source>
        <dbReference type="ARBA" id="ARBA00022969"/>
    </source>
</evidence>
<proteinExistence type="inferred from homology"/>
<dbReference type="Proteomes" id="UP000677265">
    <property type="component" value="Unassembled WGS sequence"/>
</dbReference>
<evidence type="ECO:0000256" key="3">
    <source>
        <dbReference type="ARBA" id="ARBA00024344"/>
    </source>
</evidence>
<dbReference type="InterPro" id="IPR012851">
    <property type="entry name" value="Spore_coat_CotF-like"/>
</dbReference>
<dbReference type="Pfam" id="PF07875">
    <property type="entry name" value="Coat_F"/>
    <property type="match status" value="1"/>
</dbReference>
<comment type="subcellular location">
    <subcellularLocation>
        <location evidence="2">Spore coat</location>
    </subcellularLocation>
</comment>
<keyword evidence="1" id="KW-0749">Sporulation</keyword>
<keyword evidence="6" id="KW-1185">Reference proteome</keyword>
<evidence type="ECO:0000256" key="2">
    <source>
        <dbReference type="ARBA" id="ARBA00024325"/>
    </source>
</evidence>
<dbReference type="Gene3D" id="1.20.1260.10">
    <property type="match status" value="1"/>
</dbReference>
<reference evidence="4" key="1">
    <citation type="submission" date="2021-05" db="EMBL/GenBank/DDBJ databases">
        <title>Novel Bacillus species.</title>
        <authorList>
            <person name="Liu G."/>
        </authorList>
    </citation>
    <scope>NUCLEOTIDE SEQUENCE</scope>
    <source>
        <strain evidence="4 6">FJAT-50051</strain>
    </source>
</reference>
<gene>
    <name evidence="5" type="ORF">KHB02_023210</name>
    <name evidence="4" type="ORF">KHB02_23570</name>
</gene>
<comment type="similarity">
    <text evidence="3">Belongs to the CotF family.</text>
</comment>
<dbReference type="RefSeq" id="WP_213144260.1">
    <property type="nucleotide sequence ID" value="NZ_JAGYPE020000056.1"/>
</dbReference>
<dbReference type="EMBL" id="JAGYPE020000056">
    <property type="protein sequence ID" value="MCH6268445.1"/>
    <property type="molecule type" value="Genomic_DNA"/>
</dbReference>
<keyword evidence="4" id="KW-0946">Virion</keyword>
<organism evidence="4">
    <name type="scientific">Neobacillus citreus</name>
    <dbReference type="NCBI Taxonomy" id="2833578"/>
    <lineage>
        <taxon>Bacteria</taxon>
        <taxon>Bacillati</taxon>
        <taxon>Bacillota</taxon>
        <taxon>Bacilli</taxon>
        <taxon>Bacillales</taxon>
        <taxon>Bacillaceae</taxon>
        <taxon>Neobacillus</taxon>
    </lineage>
</organism>
<dbReference type="AlphaFoldDB" id="A0A942T1J4"/>